<dbReference type="EMBL" id="QLII01000001">
    <property type="protein sequence ID" value="RAI75288.1"/>
    <property type="molecule type" value="Genomic_DNA"/>
</dbReference>
<dbReference type="Proteomes" id="UP000249016">
    <property type="component" value="Unassembled WGS sequence"/>
</dbReference>
<proteinExistence type="predicted"/>
<organism evidence="1 2">
    <name type="scientific">Spirosoma telluris</name>
    <dbReference type="NCBI Taxonomy" id="2183553"/>
    <lineage>
        <taxon>Bacteria</taxon>
        <taxon>Pseudomonadati</taxon>
        <taxon>Bacteroidota</taxon>
        <taxon>Cytophagia</taxon>
        <taxon>Cytophagales</taxon>
        <taxon>Cytophagaceae</taxon>
        <taxon>Spirosoma</taxon>
    </lineage>
</organism>
<evidence type="ECO:0000313" key="1">
    <source>
        <dbReference type="EMBL" id="RAI75288.1"/>
    </source>
</evidence>
<dbReference type="OrthoDB" id="7061499at2"/>
<evidence type="ECO:0000313" key="2">
    <source>
        <dbReference type="Proteomes" id="UP000249016"/>
    </source>
</evidence>
<reference evidence="1 2" key="1">
    <citation type="submission" date="2018-06" db="EMBL/GenBank/DDBJ databases">
        <title>Spirosoma sp. HMF3257 Genome sequencing and assembly.</title>
        <authorList>
            <person name="Kang H."/>
            <person name="Cha I."/>
            <person name="Kim H."/>
            <person name="Kang J."/>
            <person name="Joh K."/>
        </authorList>
    </citation>
    <scope>NUCLEOTIDE SEQUENCE [LARGE SCALE GENOMIC DNA]</scope>
    <source>
        <strain evidence="1 2">HMF3257</strain>
    </source>
</reference>
<gene>
    <name evidence="1" type="ORF">HMF3257_15850</name>
</gene>
<dbReference type="RefSeq" id="WP_111343546.1">
    <property type="nucleotide sequence ID" value="NZ_QLII01000001.1"/>
</dbReference>
<dbReference type="InterPro" id="IPR039498">
    <property type="entry name" value="NTP_transf_5"/>
</dbReference>
<comment type="caution">
    <text evidence="1">The sequence shown here is derived from an EMBL/GenBank/DDBJ whole genome shotgun (WGS) entry which is preliminary data.</text>
</comment>
<dbReference type="AlphaFoldDB" id="A0A327NRE7"/>
<accession>A0A327NRE7</accession>
<name>A0A327NRE7_9BACT</name>
<sequence>MALSFTKSDIQPEQVLLLKAALFPVPEALACWQLWKKARHLDQFTATSENLLPSIFDPLDGDSQRLMPLVYRNLEKSGDPLIPHLRGIYRYTWMTNQRFLEKMKLIVGALHQENIDTIVLKGIPLSLQYYGDMGVRLMYDLDVLVPTSQADQAVRVLQAEPLSLKSSQFEIKHRQLLHAMHLWDKQNVSVDLHWNLIIQHAYTGADIPFWKSRQPLALTDSLHTYTLSPTHQLFHNLVHGFAWSASHPAPIRWIADSYVIYTKPTVVIDWQELLDLAEQFRLTYPIRQSLRLLQAEFRLVLPASIRKRLEHMPLSSVEQAYFTLLRKKSSSTISRTIRTLRKKRLDYQLFRQQRPGPTLHQWMYKWIRYHIDWPRRDLPF</sequence>
<protein>
    <recommendedName>
        <fullName evidence="3">Nucleotidyltransferase family protein</fullName>
    </recommendedName>
</protein>
<keyword evidence="2" id="KW-1185">Reference proteome</keyword>
<dbReference type="Pfam" id="PF14907">
    <property type="entry name" value="NTP_transf_5"/>
    <property type="match status" value="1"/>
</dbReference>
<evidence type="ECO:0008006" key="3">
    <source>
        <dbReference type="Google" id="ProtNLM"/>
    </source>
</evidence>